<evidence type="ECO:0000259" key="7">
    <source>
        <dbReference type="PROSITE" id="PS51012"/>
    </source>
</evidence>
<gene>
    <name evidence="8" type="ORF">KGA66_16945</name>
</gene>
<keyword evidence="2 6" id="KW-0812">Transmembrane</keyword>
<feature type="domain" description="ABC transmembrane type-2" evidence="7">
    <location>
        <begin position="26"/>
        <end position="256"/>
    </location>
</feature>
<evidence type="ECO:0000256" key="4">
    <source>
        <dbReference type="ARBA" id="ARBA00023136"/>
    </source>
</evidence>
<keyword evidence="9" id="KW-1185">Reference proteome</keyword>
<dbReference type="PIRSF" id="PIRSF006648">
    <property type="entry name" value="DrrB"/>
    <property type="match status" value="1"/>
</dbReference>
<keyword evidence="5" id="KW-0046">Antibiotic resistance</keyword>
<comment type="caution">
    <text evidence="8">The sequence shown here is derived from an EMBL/GenBank/DDBJ whole genome shotgun (WGS) entry which is preliminary data.</text>
</comment>
<reference evidence="8" key="1">
    <citation type="submission" date="2021-04" db="EMBL/GenBank/DDBJ databases">
        <title>Genome based classification of Actinospica acidithermotolerans sp. nov., an actinobacterium isolated from an Indonesian hot spring.</title>
        <authorList>
            <person name="Kusuma A.B."/>
            <person name="Putra K.E."/>
            <person name="Nafisah S."/>
            <person name="Loh J."/>
            <person name="Nouioui I."/>
            <person name="Goodfellow M."/>
        </authorList>
    </citation>
    <scope>NUCLEOTIDE SEQUENCE</scope>
    <source>
        <strain evidence="8">DSM 45618</strain>
    </source>
</reference>
<dbReference type="InterPro" id="IPR051784">
    <property type="entry name" value="Nod_factor_ABC_transporter"/>
</dbReference>
<dbReference type="RefSeq" id="WP_211469108.1">
    <property type="nucleotide sequence ID" value="NZ_JAGSXH010000059.1"/>
</dbReference>
<keyword evidence="3 6" id="KW-1133">Transmembrane helix</keyword>
<dbReference type="InterPro" id="IPR000412">
    <property type="entry name" value="ABC_2_transport"/>
</dbReference>
<evidence type="ECO:0000313" key="9">
    <source>
        <dbReference type="Proteomes" id="UP000677913"/>
    </source>
</evidence>
<feature type="transmembrane region" description="Helical" evidence="6">
    <location>
        <begin position="25"/>
        <end position="43"/>
    </location>
</feature>
<accession>A0A8J8BD04</accession>
<comment type="similarity">
    <text evidence="6">Belongs to the ABC-2 integral membrane protein family.</text>
</comment>
<dbReference type="AlphaFoldDB" id="A0A8J8BD04"/>
<name>A0A8J8BD04_9ACTN</name>
<keyword evidence="6" id="KW-0813">Transport</keyword>
<feature type="transmembrane region" description="Helical" evidence="6">
    <location>
        <begin position="140"/>
        <end position="163"/>
    </location>
</feature>
<protein>
    <recommendedName>
        <fullName evidence="6">Transport permease protein</fullName>
    </recommendedName>
</protein>
<dbReference type="Proteomes" id="UP000677913">
    <property type="component" value="Unassembled WGS sequence"/>
</dbReference>
<keyword evidence="4 6" id="KW-0472">Membrane</keyword>
<comment type="subcellular location">
    <subcellularLocation>
        <location evidence="6">Cell membrane</location>
        <topology evidence="6">Multi-pass membrane protein</topology>
    </subcellularLocation>
    <subcellularLocation>
        <location evidence="1">Membrane</location>
        <topology evidence="1">Multi-pass membrane protein</topology>
    </subcellularLocation>
</comment>
<feature type="transmembrane region" description="Helical" evidence="6">
    <location>
        <begin position="231"/>
        <end position="250"/>
    </location>
</feature>
<proteinExistence type="inferred from homology"/>
<keyword evidence="6" id="KW-1003">Cell membrane</keyword>
<dbReference type="InterPro" id="IPR013525">
    <property type="entry name" value="ABC2_TM"/>
</dbReference>
<evidence type="ECO:0000256" key="2">
    <source>
        <dbReference type="ARBA" id="ARBA00022692"/>
    </source>
</evidence>
<evidence type="ECO:0000256" key="6">
    <source>
        <dbReference type="RuleBase" id="RU361157"/>
    </source>
</evidence>
<evidence type="ECO:0000313" key="8">
    <source>
        <dbReference type="EMBL" id="MBS2964748.1"/>
    </source>
</evidence>
<dbReference type="PROSITE" id="PS51012">
    <property type="entry name" value="ABC_TM2"/>
    <property type="match status" value="1"/>
</dbReference>
<dbReference type="PANTHER" id="PTHR43229">
    <property type="entry name" value="NODULATION PROTEIN J"/>
    <property type="match status" value="1"/>
</dbReference>
<feature type="transmembrane region" description="Helical" evidence="6">
    <location>
        <begin position="175"/>
        <end position="193"/>
    </location>
</feature>
<feature type="transmembrane region" description="Helical" evidence="6">
    <location>
        <begin position="63"/>
        <end position="90"/>
    </location>
</feature>
<dbReference type="GO" id="GO:0140359">
    <property type="term" value="F:ABC-type transporter activity"/>
    <property type="evidence" value="ECO:0007669"/>
    <property type="project" value="InterPro"/>
</dbReference>
<dbReference type="EMBL" id="JAGSXH010000059">
    <property type="protein sequence ID" value="MBS2964748.1"/>
    <property type="molecule type" value="Genomic_DNA"/>
</dbReference>
<dbReference type="InterPro" id="IPR047817">
    <property type="entry name" value="ABC2_TM_bact-type"/>
</dbReference>
<feature type="transmembrane region" description="Helical" evidence="6">
    <location>
        <begin position="111"/>
        <end position="134"/>
    </location>
</feature>
<evidence type="ECO:0000256" key="5">
    <source>
        <dbReference type="ARBA" id="ARBA00023251"/>
    </source>
</evidence>
<organism evidence="8 9">
    <name type="scientific">Actinocrinis puniceicyclus</name>
    <dbReference type="NCBI Taxonomy" id="977794"/>
    <lineage>
        <taxon>Bacteria</taxon>
        <taxon>Bacillati</taxon>
        <taxon>Actinomycetota</taxon>
        <taxon>Actinomycetes</taxon>
        <taxon>Catenulisporales</taxon>
        <taxon>Actinospicaceae</taxon>
        <taxon>Actinocrinis</taxon>
    </lineage>
</organism>
<dbReference type="PANTHER" id="PTHR43229:SF2">
    <property type="entry name" value="NODULATION PROTEIN J"/>
    <property type="match status" value="1"/>
</dbReference>
<evidence type="ECO:0000256" key="1">
    <source>
        <dbReference type="ARBA" id="ARBA00004141"/>
    </source>
</evidence>
<dbReference type="GO" id="GO:0046677">
    <property type="term" value="P:response to antibiotic"/>
    <property type="evidence" value="ECO:0007669"/>
    <property type="project" value="UniProtKB-KW"/>
</dbReference>
<dbReference type="Pfam" id="PF01061">
    <property type="entry name" value="ABC2_membrane"/>
    <property type="match status" value="1"/>
</dbReference>
<sequence length="258" mass="28041">MNAVSVLRDTELIFRRQLRLALRNPAWLIIGITQPILYLALFGPLVKHFVSAPGAPADVAWRIFVPGLLVQLGLFGSLFVGFAIIAEWRAGVIERMRVTPVSRFALLFGRVLRDVIALLVQSTVLILTGLVMGLRAPLGGVLFALAFIAVLAISMSSLSYAVGLALKSEDALAPLLNSVAVPVLLLSGILLPISRQSAPTWLYDLSRINPFRYIVDAMREVFLGVYANSTVLWGVLVSLGLAFVCVMVGVRRFQIESG</sequence>
<evidence type="ECO:0000256" key="3">
    <source>
        <dbReference type="ARBA" id="ARBA00022989"/>
    </source>
</evidence>
<dbReference type="GO" id="GO:0043190">
    <property type="term" value="C:ATP-binding cassette (ABC) transporter complex"/>
    <property type="evidence" value="ECO:0007669"/>
    <property type="project" value="InterPro"/>
</dbReference>